<evidence type="ECO:0000313" key="2">
    <source>
        <dbReference type="Proteomes" id="UP001597420"/>
    </source>
</evidence>
<organism evidence="1 2">
    <name type="scientific">Pasteurella oralis</name>
    <dbReference type="NCBI Taxonomy" id="1071947"/>
    <lineage>
        <taxon>Bacteria</taxon>
        <taxon>Pseudomonadati</taxon>
        <taxon>Pseudomonadota</taxon>
        <taxon>Gammaproteobacteria</taxon>
        <taxon>Pasteurellales</taxon>
        <taxon>Pasteurellaceae</taxon>
        <taxon>Pasteurella</taxon>
    </lineage>
</organism>
<name>A0ABW4NS57_9PAST</name>
<dbReference type="PANTHER" id="PTHR36302:SF1">
    <property type="entry name" value="COPPER CHAPERONE PCU(A)C"/>
    <property type="match status" value="1"/>
</dbReference>
<dbReference type="InterPro" id="IPR036182">
    <property type="entry name" value="PCuAC_sf"/>
</dbReference>
<dbReference type="RefSeq" id="WP_379095249.1">
    <property type="nucleotide sequence ID" value="NZ_JBHUFP010000002.1"/>
</dbReference>
<evidence type="ECO:0000313" key="1">
    <source>
        <dbReference type="EMBL" id="MFD1804975.1"/>
    </source>
</evidence>
<dbReference type="InterPro" id="IPR058248">
    <property type="entry name" value="Lxx211020-like"/>
</dbReference>
<keyword evidence="2" id="KW-1185">Reference proteome</keyword>
<protein>
    <submittedName>
        <fullName evidence="1">Copper chaperone PCu(A)C</fullName>
    </submittedName>
</protein>
<dbReference type="Pfam" id="PF04314">
    <property type="entry name" value="PCuAC"/>
    <property type="match status" value="1"/>
</dbReference>
<dbReference type="Gene3D" id="2.60.40.1890">
    <property type="entry name" value="PCu(A)C copper chaperone"/>
    <property type="match status" value="1"/>
</dbReference>
<reference evidence="2" key="1">
    <citation type="journal article" date="2019" name="Int. J. Syst. Evol. Microbiol.">
        <title>The Global Catalogue of Microorganisms (GCM) 10K type strain sequencing project: providing services to taxonomists for standard genome sequencing and annotation.</title>
        <authorList>
            <consortium name="The Broad Institute Genomics Platform"/>
            <consortium name="The Broad Institute Genome Sequencing Center for Infectious Disease"/>
            <person name="Wu L."/>
            <person name="Ma J."/>
        </authorList>
    </citation>
    <scope>NUCLEOTIDE SEQUENCE [LARGE SCALE GENOMIC DNA]</scope>
    <source>
        <strain evidence="2">CCM 7950</strain>
    </source>
</reference>
<accession>A0ABW4NS57</accession>
<comment type="caution">
    <text evidence="1">The sequence shown here is derived from an EMBL/GenBank/DDBJ whole genome shotgun (WGS) entry which is preliminary data.</text>
</comment>
<dbReference type="EMBL" id="JBHUFP010000002">
    <property type="protein sequence ID" value="MFD1804975.1"/>
    <property type="molecule type" value="Genomic_DNA"/>
</dbReference>
<dbReference type="PANTHER" id="PTHR36302">
    <property type="entry name" value="BLR7088 PROTEIN"/>
    <property type="match status" value="1"/>
</dbReference>
<dbReference type="InterPro" id="IPR007410">
    <property type="entry name" value="LpqE-like"/>
</dbReference>
<dbReference type="Proteomes" id="UP001597420">
    <property type="component" value="Unassembled WGS sequence"/>
</dbReference>
<proteinExistence type="predicted"/>
<sequence>MMHLYRILLICAAFFPTILLAKIKVEQPIIFPAQPGQPTAIFMRLHNNSNQEVSLAIAQSADKARLELHGTQNGKMLEVTGIQIPAQSTTELKRGGLHIMVFNLEKPLVVGDDYPISLFFDNGEIIDIKAKVVSP</sequence>
<gene>
    <name evidence="1" type="ORF">ACFSAV_01055</name>
</gene>
<dbReference type="SUPFAM" id="SSF110087">
    <property type="entry name" value="DR1885-like metal-binding protein"/>
    <property type="match status" value="1"/>
</dbReference>